<dbReference type="Proteomes" id="UP001220610">
    <property type="component" value="Chromosome"/>
</dbReference>
<reference evidence="3" key="1">
    <citation type="submission" date="2023-03" db="EMBL/GenBank/DDBJ databases">
        <title>Andean soil-derived lignocellulolytic bacterial consortium as a source of novel taxa and putative plastic-active enzymes.</title>
        <authorList>
            <person name="Diaz-Garcia L."/>
            <person name="Chuvochina M."/>
            <person name="Feuerriegel G."/>
            <person name="Bunk B."/>
            <person name="Sproer C."/>
            <person name="Streit W.R."/>
            <person name="Rodriguez L.M."/>
            <person name="Overmann J."/>
            <person name="Jimenez D.J."/>
        </authorList>
    </citation>
    <scope>NUCLEOTIDE SEQUENCE</scope>
    <source>
        <strain evidence="3">MAG 7</strain>
    </source>
</reference>
<feature type="domain" description="UspA" evidence="2">
    <location>
        <begin position="1"/>
        <end position="142"/>
    </location>
</feature>
<dbReference type="PRINTS" id="PR01438">
    <property type="entry name" value="UNVRSLSTRESS"/>
</dbReference>
<dbReference type="AlphaFoldDB" id="A0AAJ5WT42"/>
<name>A0AAJ5WT42_9BACT</name>
<gene>
    <name evidence="3" type="ORF">P0Y53_21850</name>
</gene>
<dbReference type="PANTHER" id="PTHR46268">
    <property type="entry name" value="STRESS RESPONSE PROTEIN NHAX"/>
    <property type="match status" value="1"/>
</dbReference>
<organism evidence="3 4">
    <name type="scientific">Candidatus Pseudobacter hemicellulosilyticus</name>
    <dbReference type="NCBI Taxonomy" id="3121375"/>
    <lineage>
        <taxon>Bacteria</taxon>
        <taxon>Pseudomonadati</taxon>
        <taxon>Bacteroidota</taxon>
        <taxon>Chitinophagia</taxon>
        <taxon>Chitinophagales</taxon>
        <taxon>Chitinophagaceae</taxon>
        <taxon>Pseudobacter</taxon>
    </lineage>
</organism>
<dbReference type="PANTHER" id="PTHR46268:SF6">
    <property type="entry name" value="UNIVERSAL STRESS PROTEIN UP12"/>
    <property type="match status" value="1"/>
</dbReference>
<dbReference type="Pfam" id="PF00582">
    <property type="entry name" value="Usp"/>
    <property type="match status" value="1"/>
</dbReference>
<protein>
    <submittedName>
        <fullName evidence="3">Universal stress protein</fullName>
    </submittedName>
</protein>
<evidence type="ECO:0000259" key="2">
    <source>
        <dbReference type="Pfam" id="PF00582"/>
    </source>
</evidence>
<dbReference type="InterPro" id="IPR014729">
    <property type="entry name" value="Rossmann-like_a/b/a_fold"/>
</dbReference>
<evidence type="ECO:0000313" key="3">
    <source>
        <dbReference type="EMBL" id="WEK35143.1"/>
    </source>
</evidence>
<comment type="similarity">
    <text evidence="1">Belongs to the universal stress protein A family.</text>
</comment>
<dbReference type="CDD" id="cd00293">
    <property type="entry name" value="USP-like"/>
    <property type="match status" value="1"/>
</dbReference>
<accession>A0AAJ5WT42</accession>
<evidence type="ECO:0000256" key="1">
    <source>
        <dbReference type="ARBA" id="ARBA00008791"/>
    </source>
</evidence>
<dbReference type="InterPro" id="IPR006015">
    <property type="entry name" value="Universal_stress_UspA"/>
</dbReference>
<proteinExistence type="inferred from homology"/>
<dbReference type="InterPro" id="IPR006016">
    <property type="entry name" value="UspA"/>
</dbReference>
<evidence type="ECO:0000313" key="4">
    <source>
        <dbReference type="Proteomes" id="UP001220610"/>
    </source>
</evidence>
<dbReference type="EMBL" id="CP119311">
    <property type="protein sequence ID" value="WEK35143.1"/>
    <property type="molecule type" value="Genomic_DNA"/>
</dbReference>
<dbReference type="Gene3D" id="3.40.50.620">
    <property type="entry name" value="HUPs"/>
    <property type="match status" value="2"/>
</dbReference>
<dbReference type="SUPFAM" id="SSF52402">
    <property type="entry name" value="Adenine nucleotide alpha hydrolases-like"/>
    <property type="match status" value="2"/>
</dbReference>
<sequence>MKKFLVPTDFSDTSKNAARFAVQAVASVEDATIILYNVHDKIAVGSDGSLLTETEDDRVTILNQALQNLKAELSALAPSVNIQFVAEVGSSLVENIERYVRHHGINLVIMGITGATRLEQIFMGSNTLNLVNQGICPVLIVPPDATYRQIKNVVLASDFKTVSTSTPVAPIKAVLNIFQPALHIVNVDDEHYVEVTDEYKAERNKLETMFKEFHPEFYFIRQFDFHEAISQFTLDKNIDLIIIIPRKNSFISSLFKTSYTKKLAYHSTVPIVAIHE</sequence>